<proteinExistence type="predicted"/>
<accession>A0A5K7X7J8</accession>
<dbReference type="Proteomes" id="UP000326837">
    <property type="component" value="Chromosome"/>
</dbReference>
<organism evidence="1 2">
    <name type="scientific">Lacipirellula parvula</name>
    <dbReference type="NCBI Taxonomy" id="2650471"/>
    <lineage>
        <taxon>Bacteria</taxon>
        <taxon>Pseudomonadati</taxon>
        <taxon>Planctomycetota</taxon>
        <taxon>Planctomycetia</taxon>
        <taxon>Pirellulales</taxon>
        <taxon>Lacipirellulaceae</taxon>
        <taxon>Lacipirellula</taxon>
    </lineage>
</organism>
<evidence type="ECO:0000313" key="2">
    <source>
        <dbReference type="Proteomes" id="UP000326837"/>
    </source>
</evidence>
<gene>
    <name evidence="1" type="ORF">PLANPX_0313</name>
</gene>
<evidence type="ECO:0000313" key="1">
    <source>
        <dbReference type="EMBL" id="BBO30701.1"/>
    </source>
</evidence>
<keyword evidence="2" id="KW-1185">Reference proteome</keyword>
<dbReference type="AlphaFoldDB" id="A0A5K7X7J8"/>
<name>A0A5K7X7J8_9BACT</name>
<sequence>MAGLGCRLARLPWRGWSGDCMASCGCAALVGEYANRGYPLRRMN</sequence>
<protein>
    <submittedName>
        <fullName evidence="1">Uncharacterized protein</fullName>
    </submittedName>
</protein>
<reference evidence="2" key="1">
    <citation type="submission" date="2019-10" db="EMBL/GenBank/DDBJ databases">
        <title>Lacipirellula parvula gen. nov., sp. nov., representing a lineage of planctomycetes widespread in freshwater anoxic habitats, and description of the family Lacipirellulaceae.</title>
        <authorList>
            <person name="Dedysh S.N."/>
            <person name="Kulichevskaya I.S."/>
            <person name="Beletsky A.V."/>
            <person name="Rakitin A.L."/>
            <person name="Mardanov A.V."/>
            <person name="Ivanova A.A."/>
            <person name="Saltykova V.X."/>
            <person name="Rijpstra W.I.C."/>
            <person name="Sinninghe Damste J.S."/>
            <person name="Ravin N.V."/>
        </authorList>
    </citation>
    <scope>NUCLEOTIDE SEQUENCE [LARGE SCALE GENOMIC DNA]</scope>
    <source>
        <strain evidence="2">PX69</strain>
    </source>
</reference>
<dbReference type="KEGG" id="lpav:PLANPX_0313"/>
<dbReference type="EMBL" id="AP021861">
    <property type="protein sequence ID" value="BBO30701.1"/>
    <property type="molecule type" value="Genomic_DNA"/>
</dbReference>